<dbReference type="PANTHER" id="PTHR42980:SF1">
    <property type="entry name" value="2-OXOISOVALERATE DEHYDROGENASE SUBUNIT BETA, MITOCHONDRIAL"/>
    <property type="match status" value="1"/>
</dbReference>
<evidence type="ECO:0000256" key="2">
    <source>
        <dbReference type="ARBA" id="ARBA00022532"/>
    </source>
</evidence>
<sequence>MTEQAVDLDERWRTAVAALRPRPGRPADQPVAPGVTVTGAACLELFDAQAASRHLDLAARRLGSVRRGFYSIGSSGHEGNAALAAAARITDPALLHYRSGAFFVHRARRVPGLDPIRDVLLGVVAAAADPISGGRHKVFGSASAHVIPQTSTIASHLPRAVGLAFAIDRAARLGIAGPWPADAVVLCSFGDASANHSTAAGAINAAIHTAGQGIPMPVLFVCEDNGIGISVPTPPDWIEQAYGHRPGLAYFHADGCAALDALTTADAAVRWVRAGRAPAFLHLRTVRLLGHAGSDVETAYRRPAGIAADLARDPVLATARLLIESGVATPADLLDRYADLGRRVAATAELVSTEPKLASAAAVTAPIGPSRPALVRADVLRRDSGGNAVNGHAIAETDMPHHRNGAAQGAPVTLAQAINDTLASLLARDRDVLVFGEDVGRKGGVYGVTKGLQRRFGARRVFDTLLDEQSVLGTALGSALAGFVPIPEIQYLAYLHNAADQIRGEAATLSFFSDGRYRNPMVVRIAGYAYQKGFGGHFHNDNSVAALRDIPGVVLASPSRADDAAAMLRTCVSAARVDGRVCLYLEPIALYHTRDLHHPGDDGWLARPSPDEHVEIGRARVYGDGADLTLVGFANSVPMSLRAAQRLARLGIRARVLDLRWLAPLPVDDLLRHARATGRVLVADETRRSGGVSEAVCAALIDAGFTGRLARVTSEDSFVPLGPAAATVLLDEDRVEAAALRLLPDATGVEPRRAGARHSAEFDSTGE</sequence>
<dbReference type="Gene3D" id="3.40.50.970">
    <property type="match status" value="2"/>
</dbReference>
<accession>A0A7X6L8K6</accession>
<dbReference type="RefSeq" id="WP_084499186.1">
    <property type="nucleotide sequence ID" value="NZ_JAAXOS010000014.1"/>
</dbReference>
<keyword evidence="3" id="KW-0560">Oxidoreductase</keyword>
<evidence type="ECO:0000256" key="3">
    <source>
        <dbReference type="ARBA" id="ARBA00023002"/>
    </source>
</evidence>
<evidence type="ECO:0000313" key="8">
    <source>
        <dbReference type="Proteomes" id="UP000540698"/>
    </source>
</evidence>
<dbReference type="GO" id="GO:0007584">
    <property type="term" value="P:response to nutrient"/>
    <property type="evidence" value="ECO:0007669"/>
    <property type="project" value="TreeGrafter"/>
</dbReference>
<dbReference type="AlphaFoldDB" id="A0A7X6L8K6"/>
<dbReference type="Pfam" id="PF00676">
    <property type="entry name" value="E1_dh"/>
    <property type="match status" value="1"/>
</dbReference>
<dbReference type="Pfam" id="PF02779">
    <property type="entry name" value="Transket_pyr"/>
    <property type="match status" value="1"/>
</dbReference>
<evidence type="ECO:0000256" key="4">
    <source>
        <dbReference type="ARBA" id="ARBA00023052"/>
    </source>
</evidence>
<dbReference type="GO" id="GO:0009083">
    <property type="term" value="P:branched-chain amino acid catabolic process"/>
    <property type="evidence" value="ECO:0007669"/>
    <property type="project" value="TreeGrafter"/>
</dbReference>
<keyword evidence="2" id="KW-0816">Tricarboxylic acid cycle</keyword>
<proteinExistence type="predicted"/>
<dbReference type="SMART" id="SM00861">
    <property type="entry name" value="Transket_pyr"/>
    <property type="match status" value="1"/>
</dbReference>
<comment type="cofactor">
    <cofactor evidence="1">
        <name>thiamine diphosphate</name>
        <dbReference type="ChEBI" id="CHEBI:58937"/>
    </cofactor>
</comment>
<dbReference type="InterPro" id="IPR033248">
    <property type="entry name" value="Transketolase_C"/>
</dbReference>
<organism evidence="7 8">
    <name type="scientific">Nocardia gamkensis</name>
    <dbReference type="NCBI Taxonomy" id="352869"/>
    <lineage>
        <taxon>Bacteria</taxon>
        <taxon>Bacillati</taxon>
        <taxon>Actinomycetota</taxon>
        <taxon>Actinomycetes</taxon>
        <taxon>Mycobacteriales</taxon>
        <taxon>Nocardiaceae</taxon>
        <taxon>Nocardia</taxon>
    </lineage>
</organism>
<comment type="caution">
    <text evidence="7">The sequence shown here is derived from an EMBL/GenBank/DDBJ whole genome shotgun (WGS) entry which is preliminary data.</text>
</comment>
<evidence type="ECO:0000259" key="6">
    <source>
        <dbReference type="SMART" id="SM00861"/>
    </source>
</evidence>
<dbReference type="SUPFAM" id="SSF52922">
    <property type="entry name" value="TK C-terminal domain-like"/>
    <property type="match status" value="1"/>
</dbReference>
<keyword evidence="4" id="KW-0786">Thiamine pyrophosphate</keyword>
<dbReference type="InterPro" id="IPR029061">
    <property type="entry name" value="THDP-binding"/>
</dbReference>
<dbReference type="InterPro" id="IPR009014">
    <property type="entry name" value="Transketo_C/PFOR_II"/>
</dbReference>
<evidence type="ECO:0000313" key="7">
    <source>
        <dbReference type="EMBL" id="NKY29849.1"/>
    </source>
</evidence>
<dbReference type="PANTHER" id="PTHR42980">
    <property type="entry name" value="2-OXOISOVALERATE DEHYDROGENASE SUBUNIT BETA-RELATED"/>
    <property type="match status" value="1"/>
</dbReference>
<dbReference type="Gene3D" id="3.40.50.920">
    <property type="match status" value="1"/>
</dbReference>
<dbReference type="GO" id="GO:0006099">
    <property type="term" value="P:tricarboxylic acid cycle"/>
    <property type="evidence" value="ECO:0007669"/>
    <property type="project" value="UniProtKB-KW"/>
</dbReference>
<dbReference type="Proteomes" id="UP000540698">
    <property type="component" value="Unassembled WGS sequence"/>
</dbReference>
<reference evidence="7 8" key="1">
    <citation type="submission" date="2020-04" db="EMBL/GenBank/DDBJ databases">
        <title>MicrobeNet Type strains.</title>
        <authorList>
            <person name="Nicholson A.C."/>
        </authorList>
    </citation>
    <scope>NUCLEOTIDE SEQUENCE [LARGE SCALE GENOMIC DNA]</scope>
    <source>
        <strain evidence="7 8">DSM 44956</strain>
    </source>
</reference>
<dbReference type="InterPro" id="IPR001017">
    <property type="entry name" value="DH_E1"/>
</dbReference>
<dbReference type="EMBL" id="JAAXOS010000014">
    <property type="protein sequence ID" value="NKY29849.1"/>
    <property type="molecule type" value="Genomic_DNA"/>
</dbReference>
<gene>
    <name evidence="7" type="ORF">HGB38_27100</name>
</gene>
<feature type="domain" description="Transketolase-like pyrimidine-binding" evidence="6">
    <location>
        <begin position="412"/>
        <end position="593"/>
    </location>
</feature>
<dbReference type="GO" id="GO:0004591">
    <property type="term" value="F:oxoglutarate dehydrogenase (succinyl-transferring) activity"/>
    <property type="evidence" value="ECO:0007669"/>
    <property type="project" value="UniProtKB-EC"/>
</dbReference>
<evidence type="ECO:0000256" key="5">
    <source>
        <dbReference type="ARBA" id="ARBA00051911"/>
    </source>
</evidence>
<protein>
    <submittedName>
        <fullName evidence="7">MFS transporter</fullName>
    </submittedName>
</protein>
<dbReference type="InterPro" id="IPR005475">
    <property type="entry name" value="Transketolase-like_Pyr-bd"/>
</dbReference>
<dbReference type="Pfam" id="PF02780">
    <property type="entry name" value="Transketolase_C"/>
    <property type="match status" value="1"/>
</dbReference>
<name>A0A7X6L8K6_9NOCA</name>
<evidence type="ECO:0000256" key="1">
    <source>
        <dbReference type="ARBA" id="ARBA00001964"/>
    </source>
</evidence>
<keyword evidence="8" id="KW-1185">Reference proteome</keyword>
<dbReference type="GO" id="GO:0000287">
    <property type="term" value="F:magnesium ion binding"/>
    <property type="evidence" value="ECO:0007669"/>
    <property type="project" value="UniProtKB-ARBA"/>
</dbReference>
<comment type="catalytic activity">
    <reaction evidence="5">
        <text>N(6)-[(R)-lipoyl]-L-lysyl-[protein] + 2-oxoglutarate + H(+) = N(6)-[(R)-S(8)-succinyldihydrolipoyl]-L-lysyl-[protein] + CO2</text>
        <dbReference type="Rhea" id="RHEA:12188"/>
        <dbReference type="Rhea" id="RHEA-COMP:10474"/>
        <dbReference type="Rhea" id="RHEA-COMP:20092"/>
        <dbReference type="ChEBI" id="CHEBI:15378"/>
        <dbReference type="ChEBI" id="CHEBI:16526"/>
        <dbReference type="ChEBI" id="CHEBI:16810"/>
        <dbReference type="ChEBI" id="CHEBI:83099"/>
        <dbReference type="ChEBI" id="CHEBI:83120"/>
        <dbReference type="EC" id="1.2.4.2"/>
    </reaction>
</comment>
<dbReference type="SUPFAM" id="SSF52518">
    <property type="entry name" value="Thiamin diphosphate-binding fold (THDP-binding)"/>
    <property type="match status" value="2"/>
</dbReference>